<dbReference type="PANTHER" id="PTHR37534">
    <property type="entry name" value="TRANSCRIPTIONAL ACTIVATOR PROTEIN UGA3"/>
    <property type="match status" value="1"/>
</dbReference>
<dbReference type="GO" id="GO:0000976">
    <property type="term" value="F:transcription cis-regulatory region binding"/>
    <property type="evidence" value="ECO:0007669"/>
    <property type="project" value="TreeGrafter"/>
</dbReference>
<dbReference type="GO" id="GO:0045944">
    <property type="term" value="P:positive regulation of transcription by RNA polymerase II"/>
    <property type="evidence" value="ECO:0007669"/>
    <property type="project" value="TreeGrafter"/>
</dbReference>
<dbReference type="AlphaFoldDB" id="A0AAE0WR76"/>
<dbReference type="Pfam" id="PF11951">
    <property type="entry name" value="Fungal_trans_2"/>
    <property type="match status" value="1"/>
</dbReference>
<accession>A0AAE0WR76</accession>
<evidence type="ECO:0000256" key="1">
    <source>
        <dbReference type="ARBA" id="ARBA00004123"/>
    </source>
</evidence>
<dbReference type="GO" id="GO:0003700">
    <property type="term" value="F:DNA-binding transcription factor activity"/>
    <property type="evidence" value="ECO:0007669"/>
    <property type="project" value="TreeGrafter"/>
</dbReference>
<evidence type="ECO:0000313" key="4">
    <source>
        <dbReference type="Proteomes" id="UP001274830"/>
    </source>
</evidence>
<proteinExistence type="predicted"/>
<evidence type="ECO:0000256" key="2">
    <source>
        <dbReference type="ARBA" id="ARBA00023242"/>
    </source>
</evidence>
<protein>
    <recommendedName>
        <fullName evidence="5">Transcription factor domain-containing protein</fullName>
    </recommendedName>
</protein>
<dbReference type="GO" id="GO:0005634">
    <property type="term" value="C:nucleus"/>
    <property type="evidence" value="ECO:0007669"/>
    <property type="project" value="UniProtKB-SubCell"/>
</dbReference>
<dbReference type="InterPro" id="IPR021858">
    <property type="entry name" value="Fun_TF"/>
</dbReference>
<keyword evidence="4" id="KW-1185">Reference proteome</keyword>
<keyword evidence="2" id="KW-0539">Nucleus</keyword>
<dbReference type="PANTHER" id="PTHR37534:SF9">
    <property type="entry name" value="ZN(II)2CYS6 TRANSCRIPTION FACTOR (EUROFUNG)"/>
    <property type="match status" value="1"/>
</dbReference>
<gene>
    <name evidence="3" type="ORF">LTR78_003796</name>
</gene>
<organism evidence="3 4">
    <name type="scientific">Recurvomyces mirabilis</name>
    <dbReference type="NCBI Taxonomy" id="574656"/>
    <lineage>
        <taxon>Eukaryota</taxon>
        <taxon>Fungi</taxon>
        <taxon>Dikarya</taxon>
        <taxon>Ascomycota</taxon>
        <taxon>Pezizomycotina</taxon>
        <taxon>Dothideomycetes</taxon>
        <taxon>Dothideomycetidae</taxon>
        <taxon>Mycosphaerellales</taxon>
        <taxon>Teratosphaeriaceae</taxon>
        <taxon>Recurvomyces</taxon>
    </lineage>
</organism>
<dbReference type="EMBL" id="JAUTXT010000010">
    <property type="protein sequence ID" value="KAK3676520.1"/>
    <property type="molecule type" value="Genomic_DNA"/>
</dbReference>
<evidence type="ECO:0008006" key="5">
    <source>
        <dbReference type="Google" id="ProtNLM"/>
    </source>
</evidence>
<comment type="subcellular location">
    <subcellularLocation>
        <location evidence="1">Nucleus</location>
    </subcellularLocation>
</comment>
<comment type="caution">
    <text evidence="3">The sequence shown here is derived from an EMBL/GenBank/DDBJ whole genome shotgun (WGS) entry which is preliminary data.</text>
</comment>
<dbReference type="Proteomes" id="UP001274830">
    <property type="component" value="Unassembled WGS sequence"/>
</dbReference>
<name>A0AAE0WR76_9PEZI</name>
<sequence length="575" mass="64258">MNPHAAKPYHTADPIFMPLDEESSAPLDLPLDSLLDIPDYDPTWFNIDPEVYDDNNTNSCGFIPNLHIVDEVDRDRFKLTTETSSGTPVSMTGAMNSIDSMTGVTTDSNMWALGDQLRTSARITDEREHEMAYLIRHFTETLAPWLDLFDNDNHFQHIVPLRALGDALLRNAIAAVAAKQLGRVKGVKPFLGLQCQRPATMEIIGDALPIDWFYKAANYYDKAIAFSRMYLDALSGSLSQPASPNTQTTLSVANSDDLLVAVSIFSLYESLDNREVGWSQHLGGLKSLLTAIRTNQQEQSQLQSQITSGRKASFWNFARGDYQAAYINRRMTYLDTGDLALWRNCGLELQDNGALYAEPASIKGDSQHPQRTAQLVAHTLLWVVLGVTNYCALESGYSSAVQQVTWDRLTSQLDQWYSMLPGTFQPCARIRHIPFQQQVVVGNTNMQLTEVFFSIDSCAAALHLYHFARILLLLNKPRDQKGVSRLKAYREVSTDAIKHARAIISIALGRPHPAVRVEMLLPLYIAGGCLEIDDERRIVLQVMKAIGQDTGCSTEVTVRSLVDEWGWNQEPEGID</sequence>
<reference evidence="3" key="1">
    <citation type="submission" date="2023-07" db="EMBL/GenBank/DDBJ databases">
        <title>Black Yeasts Isolated from many extreme environments.</title>
        <authorList>
            <person name="Coleine C."/>
            <person name="Stajich J.E."/>
            <person name="Selbmann L."/>
        </authorList>
    </citation>
    <scope>NUCLEOTIDE SEQUENCE</scope>
    <source>
        <strain evidence="3">CCFEE 5485</strain>
    </source>
</reference>
<evidence type="ECO:0000313" key="3">
    <source>
        <dbReference type="EMBL" id="KAK3676520.1"/>
    </source>
</evidence>